<name>A0A3E1YB65_9BACT</name>
<dbReference type="Proteomes" id="UP000260644">
    <property type="component" value="Unassembled WGS sequence"/>
</dbReference>
<reference evidence="1 2" key="1">
    <citation type="submission" date="2018-07" db="EMBL/GenBank/DDBJ databases">
        <title>Chitinophaga K2CV101002-2 sp. nov., isolated from a monsoon evergreen broad-leaved forest soil.</title>
        <authorList>
            <person name="Lv Y."/>
        </authorList>
    </citation>
    <scope>NUCLEOTIDE SEQUENCE [LARGE SCALE GENOMIC DNA]</scope>
    <source>
        <strain evidence="1 2">GDMCC 1.1288</strain>
    </source>
</reference>
<evidence type="ECO:0000313" key="1">
    <source>
        <dbReference type="EMBL" id="RFS23265.1"/>
    </source>
</evidence>
<protein>
    <submittedName>
        <fullName evidence="1">Uncharacterized protein</fullName>
    </submittedName>
</protein>
<comment type="caution">
    <text evidence="1">The sequence shown here is derived from an EMBL/GenBank/DDBJ whole genome shotgun (WGS) entry which is preliminary data.</text>
</comment>
<organism evidence="1 2">
    <name type="scientific">Chitinophaga silvatica</name>
    <dbReference type="NCBI Taxonomy" id="2282649"/>
    <lineage>
        <taxon>Bacteria</taxon>
        <taxon>Pseudomonadati</taxon>
        <taxon>Bacteroidota</taxon>
        <taxon>Chitinophagia</taxon>
        <taxon>Chitinophagales</taxon>
        <taxon>Chitinophagaceae</taxon>
        <taxon>Chitinophaga</taxon>
    </lineage>
</organism>
<dbReference type="AlphaFoldDB" id="A0A3E1YB65"/>
<accession>A0A3E1YB65</accession>
<evidence type="ECO:0000313" key="2">
    <source>
        <dbReference type="Proteomes" id="UP000260644"/>
    </source>
</evidence>
<dbReference type="RefSeq" id="WP_116975461.1">
    <property type="nucleotide sequence ID" value="NZ_QPMM01000004.1"/>
</dbReference>
<dbReference type="EMBL" id="QPMM01000004">
    <property type="protein sequence ID" value="RFS23265.1"/>
    <property type="molecule type" value="Genomic_DNA"/>
</dbReference>
<dbReference type="OrthoDB" id="676791at2"/>
<proteinExistence type="predicted"/>
<sequence length="70" mass="8337">MTISEHIHTLHKHLASLGLQPVYQLVDQNQPEVFKVCFLNKYEMQRWKELQKESETNHTLFQQSSPKKES</sequence>
<keyword evidence="2" id="KW-1185">Reference proteome</keyword>
<gene>
    <name evidence="1" type="ORF">DVR12_09600</name>
</gene>